<sequence>MGSWDCYCAICGASLVSGKIGSGTPRAREKRRKRIEKEKRKLHIEKERQRLQNTPGLGEKEREKNEEEEEDESDDDWEEIHSYDPELVTSESLEWLRTAHCLGFNSESPGISKAFISGPGRYDDYGSIHVSEGDDPNQPDEDSLTCYHSFDPNETQVFPFHWCCFKILARALTGSPDTSKIDKDTLYNVMAELSPDYGSSLQLEYGNINGREQFWESIAGEEFCVTHPLELPGFGDFLRTAVSSDDFKMPLANLDLERRTVQDPLSKLPYDLLYIIFPYLGSNEILALIEASRHVYSCTRDNRFWKQLIRWETLPWFWELRELLTEERSPDFNYKGLYLWLDKMTTPELGMKGRFLGIANRRRIWSVCQQLAGVYFKRVRREPISETDEYAKAILVHSVSAQMPMVLHPQLKEGVSTVAKQWIRSWNEIDSEPSIFETFWNNENALVGLSVTFESDTRVFGRSDIDAIGGEIIRKQGVRIPADDWITSLVLHIPEMNLLKTASTFVKGVTLVFKSGKNNGLGDTRSGHSQRPLIVSPGQFIVGVIGQLAGNGLISRLGLLECLRPPNDDFSLYDANLASAPQAERPEVPISRRLLWHSSACSLPTHGASDSRSAPIWLHPNIHIIPPHPLGYSQRDVPGELLPHQVLLWAKEPMELRKLIRISSYVPIGGKASGWPGGVHREWPIHDVLAIRCEFLREYWEPKRAIGNIPGIEDSCCVADSSKWNDENVLSFEIDGPGGEIVTQLEISRGEDPKAIKLRTNRGRVTYFGELDRNDWDVQRAPEGEYIVGLSMTFGETSGYSDGAGERTYLKMTSITALSMTMDLGDPNIDGMNDYQKLTSGVTCG</sequence>
<name>A0A8E2JMT0_9PEZI</name>
<evidence type="ECO:0000313" key="3">
    <source>
        <dbReference type="EMBL" id="OCL02984.1"/>
    </source>
</evidence>
<evidence type="ECO:0000259" key="2">
    <source>
        <dbReference type="PROSITE" id="PS50181"/>
    </source>
</evidence>
<organism evidence="3 4">
    <name type="scientific">Glonium stellatum</name>
    <dbReference type="NCBI Taxonomy" id="574774"/>
    <lineage>
        <taxon>Eukaryota</taxon>
        <taxon>Fungi</taxon>
        <taxon>Dikarya</taxon>
        <taxon>Ascomycota</taxon>
        <taxon>Pezizomycotina</taxon>
        <taxon>Dothideomycetes</taxon>
        <taxon>Pleosporomycetidae</taxon>
        <taxon>Gloniales</taxon>
        <taxon>Gloniaceae</taxon>
        <taxon>Glonium</taxon>
    </lineage>
</organism>
<dbReference type="OrthoDB" id="9984533at2759"/>
<evidence type="ECO:0000313" key="4">
    <source>
        <dbReference type="Proteomes" id="UP000250140"/>
    </source>
</evidence>
<feature type="region of interest" description="Disordered" evidence="1">
    <location>
        <begin position="21"/>
        <end position="79"/>
    </location>
</feature>
<feature type="compositionally biased region" description="Basic and acidic residues" evidence="1">
    <location>
        <begin position="35"/>
        <end position="50"/>
    </location>
</feature>
<gene>
    <name evidence="3" type="ORF">AOQ84DRAFT_326619</name>
</gene>
<protein>
    <recommendedName>
        <fullName evidence="2">F-box domain-containing protein</fullName>
    </recommendedName>
</protein>
<reference evidence="3 4" key="1">
    <citation type="journal article" date="2016" name="Nat. Commun.">
        <title>Ectomycorrhizal ecology is imprinted in the genome of the dominant symbiotic fungus Cenococcum geophilum.</title>
        <authorList>
            <consortium name="DOE Joint Genome Institute"/>
            <person name="Peter M."/>
            <person name="Kohler A."/>
            <person name="Ohm R.A."/>
            <person name="Kuo A."/>
            <person name="Krutzmann J."/>
            <person name="Morin E."/>
            <person name="Arend M."/>
            <person name="Barry K.W."/>
            <person name="Binder M."/>
            <person name="Choi C."/>
            <person name="Clum A."/>
            <person name="Copeland A."/>
            <person name="Grisel N."/>
            <person name="Haridas S."/>
            <person name="Kipfer T."/>
            <person name="LaButti K."/>
            <person name="Lindquist E."/>
            <person name="Lipzen A."/>
            <person name="Maire R."/>
            <person name="Meier B."/>
            <person name="Mihaltcheva S."/>
            <person name="Molinier V."/>
            <person name="Murat C."/>
            <person name="Poggeler S."/>
            <person name="Quandt C.A."/>
            <person name="Sperisen C."/>
            <person name="Tritt A."/>
            <person name="Tisserant E."/>
            <person name="Crous P.W."/>
            <person name="Henrissat B."/>
            <person name="Nehls U."/>
            <person name="Egli S."/>
            <person name="Spatafora J.W."/>
            <person name="Grigoriev I.V."/>
            <person name="Martin F.M."/>
        </authorList>
    </citation>
    <scope>NUCLEOTIDE SEQUENCE [LARGE SCALE GENOMIC DNA]</scope>
    <source>
        <strain evidence="3 4">CBS 207.34</strain>
    </source>
</reference>
<feature type="domain" description="F-box" evidence="2">
    <location>
        <begin position="262"/>
        <end position="308"/>
    </location>
</feature>
<keyword evidence="4" id="KW-1185">Reference proteome</keyword>
<dbReference type="Gene3D" id="1.20.1280.50">
    <property type="match status" value="1"/>
</dbReference>
<dbReference type="SUPFAM" id="SSF81383">
    <property type="entry name" value="F-box domain"/>
    <property type="match status" value="1"/>
</dbReference>
<feature type="compositionally biased region" description="Acidic residues" evidence="1">
    <location>
        <begin position="66"/>
        <end position="78"/>
    </location>
</feature>
<proteinExistence type="predicted"/>
<dbReference type="PROSITE" id="PS50181">
    <property type="entry name" value="FBOX"/>
    <property type="match status" value="1"/>
</dbReference>
<evidence type="ECO:0000256" key="1">
    <source>
        <dbReference type="SAM" id="MobiDB-lite"/>
    </source>
</evidence>
<dbReference type="EMBL" id="KV750837">
    <property type="protein sequence ID" value="OCL02984.1"/>
    <property type="molecule type" value="Genomic_DNA"/>
</dbReference>
<dbReference type="InterPro" id="IPR001810">
    <property type="entry name" value="F-box_dom"/>
</dbReference>
<dbReference type="AlphaFoldDB" id="A0A8E2JMT0"/>
<accession>A0A8E2JMT0</accession>
<dbReference type="Proteomes" id="UP000250140">
    <property type="component" value="Unassembled WGS sequence"/>
</dbReference>
<dbReference type="InterPro" id="IPR036047">
    <property type="entry name" value="F-box-like_dom_sf"/>
</dbReference>